<feature type="domain" description="Spermatogenesis-associated protein 20-like TRX" evidence="1">
    <location>
        <begin position="42"/>
        <end position="202"/>
    </location>
</feature>
<dbReference type="SUPFAM" id="SSF52833">
    <property type="entry name" value="Thioredoxin-like"/>
    <property type="match status" value="1"/>
</dbReference>
<dbReference type="Pfam" id="PF03190">
    <property type="entry name" value="Thioredox_DsbH"/>
    <property type="match status" value="1"/>
</dbReference>
<dbReference type="InterPro" id="IPR004879">
    <property type="entry name" value="Ssp411-like_TRX"/>
</dbReference>
<dbReference type="PANTHER" id="PTHR42899">
    <property type="entry name" value="SPERMATOGENESIS-ASSOCIATED PROTEIN 20"/>
    <property type="match status" value="1"/>
</dbReference>
<dbReference type="InterPro" id="IPR036249">
    <property type="entry name" value="Thioredoxin-like_sf"/>
</dbReference>
<dbReference type="Gene3D" id="1.50.10.10">
    <property type="match status" value="1"/>
</dbReference>
<dbReference type="InterPro" id="IPR012341">
    <property type="entry name" value="6hp_glycosidase-like_sf"/>
</dbReference>
<evidence type="ECO:0000313" key="2">
    <source>
        <dbReference type="EMBL" id="QDV05063.1"/>
    </source>
</evidence>
<dbReference type="PANTHER" id="PTHR42899:SF1">
    <property type="entry name" value="SPERMATOGENESIS-ASSOCIATED PROTEIN 20"/>
    <property type="match status" value="1"/>
</dbReference>
<gene>
    <name evidence="2" type="ORF">Poly30_05580</name>
</gene>
<dbReference type="Gene3D" id="3.40.30.10">
    <property type="entry name" value="Glutaredoxin"/>
    <property type="match status" value="1"/>
</dbReference>
<sequence length="721" mass="79592">MILALALLMSGSLPFSMEGERQPLPPPEVIARLPADGGPEFNRLVFSKSPYLLQHARNPVDWHEWGPEAFELAAERDVPVFLSIGYSTCHWCHVMEHESFEDAEVAKLMNEAFVCIKVDREERPDIDQLYMTVTQALTGSGGWPMTIVMTPGKKPFFAGTYFPKDQLGQRAGMKQLVPGLSQAWRERRDDVLASANGITEQLAQMSGGPAGDMLGEEVLARAEEELRVTFDAKRGGFGSSRKFPVPHELRFLLGRHANDAEGQSLVMVEKTLRAWRMGGIFDHVGLGIHRYSTDPEWLAPHFEKMLYDQALCALAYVDAWRVTKDAAFERAAREILTYVARDMTSPGGGFYSAEDADSEGEEGLFYLWTLPEVRALLAEDDAAWVIERFRMTEPGNFRDEATGKTTGRNIPHLESLLTDAERERWEPLRQKLFASREARAHPLKDDKVLTDWNGLMIAAFAEAGAAFGDAALVGHAERAAAFLRANLLTKEGRLLKRWRGGEAGLQGMLEDHAFALMGFLALFEATHDPADLALAREIADTALEHFWDDEHGGFFLGPDDGEALIVRSKDFYDGARPSGNSVMATELLRLARMTGEMSYEKRAILTIRAGSLVVEQRPSSFTQMLAAVDFVTSRSREIVVVGSPESLETQGMLRLLAQRYAPNDVVILKVPGARGEALAKVAPYTESQIAPAGGVAAYVCEGFACKAPVVTAEALAELLAR</sequence>
<reference evidence="2 3" key="1">
    <citation type="submission" date="2019-02" db="EMBL/GenBank/DDBJ databases">
        <title>Deep-cultivation of Planctomycetes and their phenomic and genomic characterization uncovers novel biology.</title>
        <authorList>
            <person name="Wiegand S."/>
            <person name="Jogler M."/>
            <person name="Boedeker C."/>
            <person name="Pinto D."/>
            <person name="Vollmers J."/>
            <person name="Rivas-Marin E."/>
            <person name="Kohn T."/>
            <person name="Peeters S.H."/>
            <person name="Heuer A."/>
            <person name="Rast P."/>
            <person name="Oberbeckmann S."/>
            <person name="Bunk B."/>
            <person name="Jeske O."/>
            <person name="Meyerdierks A."/>
            <person name="Storesund J.E."/>
            <person name="Kallscheuer N."/>
            <person name="Luecker S."/>
            <person name="Lage O.M."/>
            <person name="Pohl T."/>
            <person name="Merkel B.J."/>
            <person name="Hornburger P."/>
            <person name="Mueller R.-W."/>
            <person name="Bruemmer F."/>
            <person name="Labrenz M."/>
            <person name="Spormann A.M."/>
            <person name="Op den Camp H."/>
            <person name="Overmann J."/>
            <person name="Amann R."/>
            <person name="Jetten M.S.M."/>
            <person name="Mascher T."/>
            <person name="Medema M.H."/>
            <person name="Devos D.P."/>
            <person name="Kaster A.-K."/>
            <person name="Ovreas L."/>
            <person name="Rohde M."/>
            <person name="Galperin M.Y."/>
            <person name="Jogler C."/>
        </authorList>
    </citation>
    <scope>NUCLEOTIDE SEQUENCE [LARGE SCALE GENOMIC DNA]</scope>
    <source>
        <strain evidence="2 3">Poly30</strain>
    </source>
</reference>
<organism evidence="2 3">
    <name type="scientific">Saltatorellus ferox</name>
    <dbReference type="NCBI Taxonomy" id="2528018"/>
    <lineage>
        <taxon>Bacteria</taxon>
        <taxon>Pseudomonadati</taxon>
        <taxon>Planctomycetota</taxon>
        <taxon>Planctomycetia</taxon>
        <taxon>Planctomycetia incertae sedis</taxon>
        <taxon>Saltatorellus</taxon>
    </lineage>
</organism>
<keyword evidence="3" id="KW-1185">Reference proteome</keyword>
<dbReference type="InterPro" id="IPR008928">
    <property type="entry name" value="6-hairpin_glycosidase_sf"/>
</dbReference>
<dbReference type="CDD" id="cd02955">
    <property type="entry name" value="SSP411"/>
    <property type="match status" value="1"/>
</dbReference>
<dbReference type="GO" id="GO:0005975">
    <property type="term" value="P:carbohydrate metabolic process"/>
    <property type="evidence" value="ECO:0007669"/>
    <property type="project" value="InterPro"/>
</dbReference>
<dbReference type="PIRSF" id="PIRSF006402">
    <property type="entry name" value="UCP006402_thioredoxin"/>
    <property type="match status" value="1"/>
</dbReference>
<dbReference type="InterPro" id="IPR024705">
    <property type="entry name" value="Ssp411"/>
</dbReference>
<proteinExistence type="predicted"/>
<dbReference type="Proteomes" id="UP000320390">
    <property type="component" value="Chromosome"/>
</dbReference>
<protein>
    <recommendedName>
        <fullName evidence="1">Spermatogenesis-associated protein 20-like TRX domain-containing protein</fullName>
    </recommendedName>
</protein>
<dbReference type="SUPFAM" id="SSF48208">
    <property type="entry name" value="Six-hairpin glycosidases"/>
    <property type="match status" value="1"/>
</dbReference>
<evidence type="ECO:0000259" key="1">
    <source>
        <dbReference type="Pfam" id="PF03190"/>
    </source>
</evidence>
<dbReference type="EMBL" id="CP036434">
    <property type="protein sequence ID" value="QDV05063.1"/>
    <property type="molecule type" value="Genomic_DNA"/>
</dbReference>
<accession>A0A518ELV0</accession>
<dbReference type="AlphaFoldDB" id="A0A518ELV0"/>
<name>A0A518ELV0_9BACT</name>
<evidence type="ECO:0000313" key="3">
    <source>
        <dbReference type="Proteomes" id="UP000320390"/>
    </source>
</evidence>